<evidence type="ECO:0000259" key="2">
    <source>
        <dbReference type="Pfam" id="PF10099"/>
    </source>
</evidence>
<gene>
    <name evidence="3" type="ORF">SAMN04487989_103182</name>
</gene>
<feature type="transmembrane region" description="Helical" evidence="1">
    <location>
        <begin position="90"/>
        <end position="113"/>
    </location>
</feature>
<dbReference type="InterPro" id="IPR051474">
    <property type="entry name" value="Anti-sigma-K/W_factor"/>
</dbReference>
<keyword evidence="1" id="KW-0472">Membrane</keyword>
<name>A0A1I5BKK5_9FLAO</name>
<dbReference type="InterPro" id="IPR018764">
    <property type="entry name" value="RskA_C"/>
</dbReference>
<dbReference type="Proteomes" id="UP000198705">
    <property type="component" value="Unassembled WGS sequence"/>
</dbReference>
<keyword evidence="1" id="KW-0812">Transmembrane</keyword>
<dbReference type="Pfam" id="PF10099">
    <property type="entry name" value="RskA_C"/>
    <property type="match status" value="1"/>
</dbReference>
<dbReference type="OrthoDB" id="1420916at2"/>
<dbReference type="PANTHER" id="PTHR37461:SF1">
    <property type="entry name" value="ANTI-SIGMA-K FACTOR RSKA"/>
    <property type="match status" value="1"/>
</dbReference>
<dbReference type="PANTHER" id="PTHR37461">
    <property type="entry name" value="ANTI-SIGMA-K FACTOR RSKA"/>
    <property type="match status" value="1"/>
</dbReference>
<feature type="domain" description="Anti-sigma K factor RskA C-terminal" evidence="2">
    <location>
        <begin position="99"/>
        <end position="263"/>
    </location>
</feature>
<dbReference type="RefSeq" id="WP_092207962.1">
    <property type="nucleotide sequence ID" value="NZ_FOVN01000003.1"/>
</dbReference>
<evidence type="ECO:0000313" key="3">
    <source>
        <dbReference type="EMBL" id="SFN75021.1"/>
    </source>
</evidence>
<organism evidence="3 4">
    <name type="scientific">Bizionia echini</name>
    <dbReference type="NCBI Taxonomy" id="649333"/>
    <lineage>
        <taxon>Bacteria</taxon>
        <taxon>Pseudomonadati</taxon>
        <taxon>Bacteroidota</taxon>
        <taxon>Flavobacteriia</taxon>
        <taxon>Flavobacteriales</taxon>
        <taxon>Flavobacteriaceae</taxon>
        <taxon>Bizionia</taxon>
    </lineage>
</organism>
<evidence type="ECO:0000256" key="1">
    <source>
        <dbReference type="SAM" id="Phobius"/>
    </source>
</evidence>
<dbReference type="GO" id="GO:0005886">
    <property type="term" value="C:plasma membrane"/>
    <property type="evidence" value="ECO:0007669"/>
    <property type="project" value="InterPro"/>
</dbReference>
<proteinExistence type="predicted"/>
<reference evidence="4" key="1">
    <citation type="submission" date="2016-10" db="EMBL/GenBank/DDBJ databases">
        <authorList>
            <person name="Varghese N."/>
            <person name="Submissions S."/>
        </authorList>
    </citation>
    <scope>NUCLEOTIDE SEQUENCE [LARGE SCALE GENOMIC DNA]</scope>
    <source>
        <strain evidence="4">DSM 23925</strain>
    </source>
</reference>
<dbReference type="AlphaFoldDB" id="A0A1I5BKK5"/>
<dbReference type="GO" id="GO:0006417">
    <property type="term" value="P:regulation of translation"/>
    <property type="evidence" value="ECO:0007669"/>
    <property type="project" value="TreeGrafter"/>
</dbReference>
<sequence>MTNQEYIESGILELYIAGSLTEEENEAIYNQLLENPDLLDEVLKIEAAIMQLTAAASPQNSKFIFKAVREKLGLDENNEPKVIPIQQKPIINWITYSGWAASVLLVIGLMYLFNQNSALKSDIQVVETELQEQTIDNTLLEERISETTANLTEVQKLLSVLRDKDILTVPLAGQAVSPESYANVYWDKGANTVYLDVQGLPEPPAGKVYQVWSLTLNPLSPTSLGTIDEFNTNANKIFTIENANESEAFGITLEPAGGSASPTMEQLYTLGAVKTNS</sequence>
<keyword evidence="1" id="KW-1133">Transmembrane helix</keyword>
<dbReference type="STRING" id="649333.SAMN04487989_103182"/>
<dbReference type="GO" id="GO:0016989">
    <property type="term" value="F:sigma factor antagonist activity"/>
    <property type="evidence" value="ECO:0007669"/>
    <property type="project" value="TreeGrafter"/>
</dbReference>
<protein>
    <submittedName>
        <fullName evidence="3">Anti-sigma-K factor rskA</fullName>
    </submittedName>
</protein>
<accession>A0A1I5BKK5</accession>
<dbReference type="EMBL" id="FOVN01000003">
    <property type="protein sequence ID" value="SFN75021.1"/>
    <property type="molecule type" value="Genomic_DNA"/>
</dbReference>
<evidence type="ECO:0000313" key="4">
    <source>
        <dbReference type="Proteomes" id="UP000198705"/>
    </source>
</evidence>
<keyword evidence="4" id="KW-1185">Reference proteome</keyword>